<evidence type="ECO:0000259" key="3">
    <source>
        <dbReference type="Pfam" id="PF13439"/>
    </source>
</evidence>
<name>A0ABT8TR80_9ACTN</name>
<evidence type="ECO:0000256" key="2">
    <source>
        <dbReference type="ARBA" id="ARBA00022679"/>
    </source>
</evidence>
<dbReference type="CDD" id="cd03801">
    <property type="entry name" value="GT4_PimA-like"/>
    <property type="match status" value="1"/>
</dbReference>
<dbReference type="InterPro" id="IPR028098">
    <property type="entry name" value="Glyco_trans_4-like_N"/>
</dbReference>
<protein>
    <submittedName>
        <fullName evidence="4">Glycosyltransferase family 4 protein</fullName>
        <ecNumber evidence="4">2.4.-.-</ecNumber>
    </submittedName>
</protein>
<feature type="domain" description="Glycosyltransferase subfamily 4-like N-terminal" evidence="3">
    <location>
        <begin position="19"/>
        <end position="189"/>
    </location>
</feature>
<accession>A0ABT8TR80</accession>
<gene>
    <name evidence="4" type="ORF">QWJ41_07265</name>
</gene>
<dbReference type="PANTHER" id="PTHR12526">
    <property type="entry name" value="GLYCOSYLTRANSFERASE"/>
    <property type="match status" value="1"/>
</dbReference>
<dbReference type="EMBL" id="JAULSC010000005">
    <property type="protein sequence ID" value="MDO3395508.1"/>
    <property type="molecule type" value="Genomic_DNA"/>
</dbReference>
<dbReference type="Pfam" id="PF13692">
    <property type="entry name" value="Glyco_trans_1_4"/>
    <property type="match status" value="1"/>
</dbReference>
<keyword evidence="1 4" id="KW-0328">Glycosyltransferase</keyword>
<evidence type="ECO:0000256" key="1">
    <source>
        <dbReference type="ARBA" id="ARBA00022676"/>
    </source>
</evidence>
<dbReference type="Proteomes" id="UP001168363">
    <property type="component" value="Unassembled WGS sequence"/>
</dbReference>
<dbReference type="RefSeq" id="WP_302706871.1">
    <property type="nucleotide sequence ID" value="NZ_JAULSC010000005.1"/>
</dbReference>
<dbReference type="Gene3D" id="3.40.50.2000">
    <property type="entry name" value="Glycogen Phosphorylase B"/>
    <property type="match status" value="2"/>
</dbReference>
<evidence type="ECO:0000313" key="4">
    <source>
        <dbReference type="EMBL" id="MDO3395508.1"/>
    </source>
</evidence>
<evidence type="ECO:0000313" key="5">
    <source>
        <dbReference type="Proteomes" id="UP001168363"/>
    </source>
</evidence>
<keyword evidence="5" id="KW-1185">Reference proteome</keyword>
<dbReference type="PANTHER" id="PTHR12526:SF510">
    <property type="entry name" value="D-INOSITOL 3-PHOSPHATE GLYCOSYLTRANSFERASE"/>
    <property type="match status" value="1"/>
</dbReference>
<organism evidence="4 5">
    <name type="scientific">Nocardioides cremeus</name>
    <dbReference type="NCBI Taxonomy" id="3058044"/>
    <lineage>
        <taxon>Bacteria</taxon>
        <taxon>Bacillati</taxon>
        <taxon>Actinomycetota</taxon>
        <taxon>Actinomycetes</taxon>
        <taxon>Propionibacteriales</taxon>
        <taxon>Nocardioidaceae</taxon>
        <taxon>Nocardioides</taxon>
    </lineage>
</organism>
<comment type="caution">
    <text evidence="4">The sequence shown here is derived from an EMBL/GenBank/DDBJ whole genome shotgun (WGS) entry which is preliminary data.</text>
</comment>
<sequence length="380" mass="40147">MGAPGAPRRVVQVLTQQHGGPVDHAVDVAVGLAGRGVDSHVVGPTGPGTARAERAGVVWHPVAATSKRDLPGLVRLAGQLRRLRPDVLHLQDRRAGWVGRALAPALRGTRVVYTLHGVPDALSDLVDGNRRAADRRRRDRLYYLHGERWITRWSGAEVVSPSAAVATYAVEHVGLAPARVHVVPNGVDHLRFRPGDRGPARPGELVVAWIGSLEPVKGLDVLVDALAGVEGVRVLLAGDGPSRDVLVARLDAAGLADRVELLGRVARPEEVLGRADALLLTSLAESCPMVLLQAMAAGLPALATAVGGVPEVLREGREGLLVPAGDAARVAAALCVLRDDPVRRRAMGDAARERVLAAYTLEHCLDRLGALYDLEVPCAC</sequence>
<proteinExistence type="predicted"/>
<dbReference type="SUPFAM" id="SSF53756">
    <property type="entry name" value="UDP-Glycosyltransferase/glycogen phosphorylase"/>
    <property type="match status" value="1"/>
</dbReference>
<dbReference type="EC" id="2.4.-.-" evidence="4"/>
<dbReference type="Pfam" id="PF13439">
    <property type="entry name" value="Glyco_transf_4"/>
    <property type="match status" value="1"/>
</dbReference>
<keyword evidence="2 4" id="KW-0808">Transferase</keyword>
<reference evidence="4" key="1">
    <citation type="submission" date="2023-06" db="EMBL/GenBank/DDBJ databases">
        <title>Genome sequence of Nocardioides sp. SOB44.</title>
        <authorList>
            <person name="Zhang G."/>
        </authorList>
    </citation>
    <scope>NUCLEOTIDE SEQUENCE</scope>
    <source>
        <strain evidence="4">SOB44</strain>
    </source>
</reference>
<dbReference type="GO" id="GO:0016757">
    <property type="term" value="F:glycosyltransferase activity"/>
    <property type="evidence" value="ECO:0007669"/>
    <property type="project" value="UniProtKB-KW"/>
</dbReference>